<name>A0A1I5YU61_9BACI</name>
<gene>
    <name evidence="1" type="ORF">SAMN02745910_01558</name>
</gene>
<protein>
    <submittedName>
        <fullName evidence="1">Uncharacterized protein</fullName>
    </submittedName>
</protein>
<evidence type="ECO:0000313" key="2">
    <source>
        <dbReference type="Proteomes" id="UP000182762"/>
    </source>
</evidence>
<dbReference type="Proteomes" id="UP000182762">
    <property type="component" value="Unassembled WGS sequence"/>
</dbReference>
<sequence>MFVRLIKEISIGIHTLNLSYRKDLREIFRELSIVTQKYFDFCTEYLIERGIIQKSPFVNLIKSVEFVKDASYLGVLN</sequence>
<evidence type="ECO:0000313" key="1">
    <source>
        <dbReference type="EMBL" id="SFQ47585.1"/>
    </source>
</evidence>
<proteinExistence type="predicted"/>
<reference evidence="1 2" key="1">
    <citation type="submission" date="2016-10" db="EMBL/GenBank/DDBJ databases">
        <authorList>
            <person name="Varghese N."/>
            <person name="Submissions S."/>
        </authorList>
    </citation>
    <scope>NUCLEOTIDE SEQUENCE [LARGE SCALE GENOMIC DNA]</scope>
    <source>
        <strain evidence="1 2">DSM 13796</strain>
    </source>
</reference>
<organism evidence="1 2">
    <name type="scientific">Priestia endophytica DSM 13796</name>
    <dbReference type="NCBI Taxonomy" id="1121089"/>
    <lineage>
        <taxon>Bacteria</taxon>
        <taxon>Bacillati</taxon>
        <taxon>Bacillota</taxon>
        <taxon>Bacilli</taxon>
        <taxon>Bacillales</taxon>
        <taxon>Bacillaceae</taxon>
        <taxon>Priestia</taxon>
    </lineage>
</organism>
<keyword evidence="2" id="KW-1185">Reference proteome</keyword>
<dbReference type="EMBL" id="FOXX01000003">
    <property type="protein sequence ID" value="SFQ47585.1"/>
    <property type="molecule type" value="Genomic_DNA"/>
</dbReference>
<comment type="caution">
    <text evidence="1">The sequence shown here is derived from an EMBL/GenBank/DDBJ whole genome shotgun (WGS) entry which is preliminary data.</text>
</comment>
<accession>A0A1I5YU61</accession>